<comment type="similarity">
    <text evidence="1">Belongs to the OSBP family.</text>
</comment>
<dbReference type="GO" id="GO:0006869">
    <property type="term" value="P:lipid transport"/>
    <property type="evidence" value="ECO:0007669"/>
    <property type="project" value="UniProtKB-KW"/>
</dbReference>
<dbReference type="STRING" id="1661398.A0A482W7Z1"/>
<dbReference type="FunFam" id="2.30.29.30:FF:000011">
    <property type="entry name" value="Oxysterol-binding protein"/>
    <property type="match status" value="1"/>
</dbReference>
<dbReference type="GO" id="GO:0005829">
    <property type="term" value="C:cytosol"/>
    <property type="evidence" value="ECO:0007669"/>
    <property type="project" value="TreeGrafter"/>
</dbReference>
<dbReference type="InterPro" id="IPR011993">
    <property type="entry name" value="PH-like_dom_sf"/>
</dbReference>
<feature type="compositionally biased region" description="Low complexity" evidence="6">
    <location>
        <begin position="531"/>
        <end position="554"/>
    </location>
</feature>
<feature type="compositionally biased region" description="Polar residues" evidence="6">
    <location>
        <begin position="555"/>
        <end position="566"/>
    </location>
</feature>
<evidence type="ECO:0000256" key="5">
    <source>
        <dbReference type="SAM" id="Coils"/>
    </source>
</evidence>
<dbReference type="SUPFAM" id="SSF50729">
    <property type="entry name" value="PH domain-like"/>
    <property type="match status" value="1"/>
</dbReference>
<feature type="compositionally biased region" description="Acidic residues" evidence="6">
    <location>
        <begin position="511"/>
        <end position="522"/>
    </location>
</feature>
<evidence type="ECO:0000259" key="7">
    <source>
        <dbReference type="PROSITE" id="PS50003"/>
    </source>
</evidence>
<evidence type="ECO:0000256" key="1">
    <source>
        <dbReference type="ARBA" id="ARBA00008842"/>
    </source>
</evidence>
<dbReference type="Gene3D" id="2.30.29.30">
    <property type="entry name" value="Pleckstrin-homology domain (PH domain)/Phosphotyrosine-binding domain (PTB)"/>
    <property type="match status" value="1"/>
</dbReference>
<keyword evidence="9" id="KW-1185">Reference proteome</keyword>
<keyword evidence="5" id="KW-0175">Coiled coil</keyword>
<feature type="compositionally biased region" description="Polar residues" evidence="6">
    <location>
        <begin position="38"/>
        <end position="64"/>
    </location>
</feature>
<feature type="domain" description="PH" evidence="7">
    <location>
        <begin position="94"/>
        <end position="189"/>
    </location>
</feature>
<sequence>MLAYTFMYRKSLRIMASGDKKSPQLSKIKVKVGNSTVTASDSDASVETNSLSADSTTEQNNVTQTEKRRKKNRRGSEWEIMEGLKDGQRFENKPNQYSGFLHKKRKWPLKGWHKRYFVIDKGILVYGKGPSEVTKGKIHGSVDIGLSVITTKVKRRRIDIDAEEFIYHLKAKSEDAFTSWVQQLTAHRLYRQHILTYGTNIGALFKPTDGLHSIPRTPEIVSRDGSLTRGLQPPASGGRLSLWLQESLSSIEQFQRDTTTIEQNITKLTRLLQQIEASAIIVTEGITEALSPNIKKDRRKFGLKKKKSTKGGSVDLTIQFSSANKSTTGTDTDNTSPLSTNSFSALSTSPQQLGVSTVASLPVPINASAAPTPDSLSNVDVISLTTENQLREDFLALAKTVLGGLKTLSFGLSTERERLKSALELEGNVNVNQNIVSLKNNLNQVLQQNTELKSRLLRIHEASDVTDLSSLEQLSEIHRPYNASLSYSSSCVSATEFFDAEDLPTEKPILDIEDAEIQEEESEVRTRSESSSEAGSLSSGEGSISSESELGTELNPVNNSLDNAGR</sequence>
<evidence type="ECO:0000313" key="8">
    <source>
        <dbReference type="EMBL" id="RZC40508.1"/>
    </source>
</evidence>
<dbReference type="GO" id="GO:0015485">
    <property type="term" value="F:cholesterol binding"/>
    <property type="evidence" value="ECO:0007669"/>
    <property type="project" value="TreeGrafter"/>
</dbReference>
<feature type="region of interest" description="Disordered" evidence="6">
    <location>
        <begin position="509"/>
        <end position="566"/>
    </location>
</feature>
<evidence type="ECO:0000256" key="6">
    <source>
        <dbReference type="SAM" id="MobiDB-lite"/>
    </source>
</evidence>
<dbReference type="GO" id="GO:0005886">
    <property type="term" value="C:plasma membrane"/>
    <property type="evidence" value="ECO:0007669"/>
    <property type="project" value="TreeGrafter"/>
</dbReference>
<dbReference type="PROSITE" id="PS50003">
    <property type="entry name" value="PH_DOMAIN"/>
    <property type="match status" value="1"/>
</dbReference>
<dbReference type="InterPro" id="IPR041680">
    <property type="entry name" value="PH_8"/>
</dbReference>
<dbReference type="AlphaFoldDB" id="A0A482W7Z1"/>
<evidence type="ECO:0000256" key="3">
    <source>
        <dbReference type="ARBA" id="ARBA00023055"/>
    </source>
</evidence>
<evidence type="ECO:0000313" key="9">
    <source>
        <dbReference type="Proteomes" id="UP000292052"/>
    </source>
</evidence>
<comment type="caution">
    <text evidence="8">The sequence shown here is derived from an EMBL/GenBank/DDBJ whole genome shotgun (WGS) entry which is preliminary data.</text>
</comment>
<dbReference type="EMBL" id="QDEB01025581">
    <property type="protein sequence ID" value="RZC40508.1"/>
    <property type="molecule type" value="Genomic_DNA"/>
</dbReference>
<dbReference type="Pfam" id="PF15409">
    <property type="entry name" value="PH_8"/>
    <property type="match status" value="1"/>
</dbReference>
<accession>A0A482W7Z1</accession>
<dbReference type="PANTHER" id="PTHR10972">
    <property type="entry name" value="OXYSTEROL-BINDING PROTEIN-RELATED"/>
    <property type="match status" value="1"/>
</dbReference>
<dbReference type="OrthoDB" id="1854502at2759"/>
<evidence type="ECO:0000256" key="2">
    <source>
        <dbReference type="ARBA" id="ARBA00022448"/>
    </source>
</evidence>
<dbReference type="CDD" id="cd13287">
    <property type="entry name" value="PH_ORP3_ORP6_ORP7"/>
    <property type="match status" value="1"/>
</dbReference>
<keyword evidence="2" id="KW-0813">Transport</keyword>
<organism evidence="8 9">
    <name type="scientific">Asbolus verrucosus</name>
    <name type="common">Desert ironclad beetle</name>
    <dbReference type="NCBI Taxonomy" id="1661398"/>
    <lineage>
        <taxon>Eukaryota</taxon>
        <taxon>Metazoa</taxon>
        <taxon>Ecdysozoa</taxon>
        <taxon>Arthropoda</taxon>
        <taxon>Hexapoda</taxon>
        <taxon>Insecta</taxon>
        <taxon>Pterygota</taxon>
        <taxon>Neoptera</taxon>
        <taxon>Endopterygota</taxon>
        <taxon>Coleoptera</taxon>
        <taxon>Polyphaga</taxon>
        <taxon>Cucujiformia</taxon>
        <taxon>Tenebrionidae</taxon>
        <taxon>Pimeliinae</taxon>
        <taxon>Asbolus</taxon>
    </lineage>
</organism>
<keyword evidence="4" id="KW-0446">Lipid-binding</keyword>
<keyword evidence="3" id="KW-0445">Lipid transport</keyword>
<evidence type="ECO:0000256" key="4">
    <source>
        <dbReference type="ARBA" id="ARBA00023121"/>
    </source>
</evidence>
<feature type="coiled-coil region" evidence="5">
    <location>
        <begin position="428"/>
        <end position="455"/>
    </location>
</feature>
<gene>
    <name evidence="8" type="ORF">BDFB_006378</name>
</gene>
<dbReference type="InterPro" id="IPR000648">
    <property type="entry name" value="Oxysterol-bd"/>
</dbReference>
<reference evidence="8 9" key="1">
    <citation type="submission" date="2017-03" db="EMBL/GenBank/DDBJ databases">
        <title>Genome of the blue death feigning beetle - Asbolus verrucosus.</title>
        <authorList>
            <person name="Rider S.D."/>
        </authorList>
    </citation>
    <scope>NUCLEOTIDE SEQUENCE [LARGE SCALE GENOMIC DNA]</scope>
    <source>
        <strain evidence="8">Butters</strain>
        <tissue evidence="8">Head and leg muscle</tissue>
    </source>
</reference>
<proteinExistence type="inferred from homology"/>
<feature type="region of interest" description="Disordered" evidence="6">
    <location>
        <begin position="38"/>
        <end position="75"/>
    </location>
</feature>
<dbReference type="SMART" id="SM00233">
    <property type="entry name" value="PH"/>
    <property type="match status" value="1"/>
</dbReference>
<dbReference type="PANTHER" id="PTHR10972:SF203">
    <property type="entry name" value="OXYSTEROL-BINDING PROTEIN HOMOLOG 3"/>
    <property type="match status" value="1"/>
</dbReference>
<protein>
    <submittedName>
        <fullName evidence="8">PH 8 domain containing protein</fullName>
    </submittedName>
</protein>
<dbReference type="InterPro" id="IPR001849">
    <property type="entry name" value="PH_domain"/>
</dbReference>
<dbReference type="GO" id="GO:0097038">
    <property type="term" value="C:perinuclear endoplasmic reticulum"/>
    <property type="evidence" value="ECO:0007669"/>
    <property type="project" value="TreeGrafter"/>
</dbReference>
<name>A0A482W7Z1_ASBVE</name>
<dbReference type="Proteomes" id="UP000292052">
    <property type="component" value="Unassembled WGS sequence"/>
</dbReference>